<feature type="signal peptide" evidence="1">
    <location>
        <begin position="1"/>
        <end position="17"/>
    </location>
</feature>
<gene>
    <name evidence="3" type="ORF">FGS76_06900</name>
</gene>
<sequence>MRIAIPALLGLGTILLAGCGGSSSSSSSDDTGGNPSAAARVSIPFRAVVGNEPFECGRTYSGIGLNGGNNAVANDARLFIHNVRFITNDDREIPVTLDDQVAAHQKAGVGEEGIALLDLRDKSLGCTGEEANPDYYDTITGRADIANENIRALRFSVGVPEKYNHIDAQGGQPQVDADSGEPIPGSTATGPLIASGMGAGGMHWSWAMGYVHARLEMKLPEGSNVFFIHLGSTACEGEAVNGERTCANGNRPDVEVDGFDLRQHAVRMDLASLLSGNDITVNQGGPFGCMSSDVDQDCLPIFERLGLPFPGGDPDGDFAPVFSAVDAD</sequence>
<dbReference type="RefSeq" id="WP_138771889.1">
    <property type="nucleotide sequence ID" value="NZ_JBHSSX010000031.1"/>
</dbReference>
<evidence type="ECO:0000313" key="3">
    <source>
        <dbReference type="EMBL" id="TMW13296.1"/>
    </source>
</evidence>
<feature type="chain" id="PRO_5045464196" evidence="1">
    <location>
        <begin position="18"/>
        <end position="328"/>
    </location>
</feature>
<evidence type="ECO:0000256" key="1">
    <source>
        <dbReference type="SAM" id="SignalP"/>
    </source>
</evidence>
<dbReference type="EMBL" id="VCQT01000025">
    <property type="protein sequence ID" value="TMW13296.1"/>
    <property type="molecule type" value="Genomic_DNA"/>
</dbReference>
<organism evidence="3 4">
    <name type="scientific">Alloalcanivorax gelatiniphagus</name>
    <dbReference type="NCBI Taxonomy" id="1194167"/>
    <lineage>
        <taxon>Bacteria</taxon>
        <taxon>Pseudomonadati</taxon>
        <taxon>Pseudomonadota</taxon>
        <taxon>Gammaproteobacteria</taxon>
        <taxon>Oceanospirillales</taxon>
        <taxon>Alcanivoracaceae</taxon>
        <taxon>Alloalcanivorax</taxon>
    </lineage>
</organism>
<comment type="caution">
    <text evidence="3">The sequence shown here is derived from an EMBL/GenBank/DDBJ whole genome shotgun (WGS) entry which is preliminary data.</text>
</comment>
<accession>A0ABY2XM03</accession>
<protein>
    <submittedName>
        <fullName evidence="3">Metallo-mystery pair system four-Cys motif protein</fullName>
    </submittedName>
</protein>
<keyword evidence="1" id="KW-0732">Signal</keyword>
<feature type="domain" description="Copper-binding protein MbnP-like" evidence="2">
    <location>
        <begin position="40"/>
        <end position="291"/>
    </location>
</feature>
<dbReference type="InterPro" id="IPR046863">
    <property type="entry name" value="MbnP-like_dom"/>
</dbReference>
<evidence type="ECO:0000313" key="4">
    <source>
        <dbReference type="Proteomes" id="UP000739180"/>
    </source>
</evidence>
<evidence type="ECO:0000259" key="2">
    <source>
        <dbReference type="Pfam" id="PF20243"/>
    </source>
</evidence>
<dbReference type="Proteomes" id="UP000739180">
    <property type="component" value="Unassembled WGS sequence"/>
</dbReference>
<reference evidence="3 4" key="1">
    <citation type="submission" date="2019-05" db="EMBL/GenBank/DDBJ databases">
        <title>Genome of Alcanivorax gelatiniphagus, an oil degrading marine bacteria.</title>
        <authorList>
            <person name="Kwon K.K."/>
        </authorList>
    </citation>
    <scope>NUCLEOTIDE SEQUENCE [LARGE SCALE GENOMIC DNA]</scope>
    <source>
        <strain evidence="3 4">MEBiC 08158</strain>
    </source>
</reference>
<proteinExistence type="predicted"/>
<dbReference type="Pfam" id="PF20243">
    <property type="entry name" value="MbnP"/>
    <property type="match status" value="1"/>
</dbReference>
<keyword evidence="4" id="KW-1185">Reference proteome</keyword>
<dbReference type="PROSITE" id="PS51257">
    <property type="entry name" value="PROKAR_LIPOPROTEIN"/>
    <property type="match status" value="1"/>
</dbReference>
<name>A0ABY2XM03_9GAMM</name>